<accession>A0A6C0JID2</accession>
<proteinExistence type="predicted"/>
<evidence type="ECO:0000313" key="1">
    <source>
        <dbReference type="EMBL" id="QHU05133.1"/>
    </source>
</evidence>
<dbReference type="EMBL" id="MN740408">
    <property type="protein sequence ID" value="QHU05133.1"/>
    <property type="molecule type" value="Genomic_DNA"/>
</dbReference>
<sequence>MPAKTPKGSPLPKHRIDHILEFGYGEKTASAIARRRETLESYRYKRGTDYSKITSMESAYHHAIKN</sequence>
<organism evidence="1">
    <name type="scientific">viral metagenome</name>
    <dbReference type="NCBI Taxonomy" id="1070528"/>
    <lineage>
        <taxon>unclassified sequences</taxon>
        <taxon>metagenomes</taxon>
        <taxon>organismal metagenomes</taxon>
    </lineage>
</organism>
<name>A0A6C0JID2_9ZZZZ</name>
<dbReference type="AlphaFoldDB" id="A0A6C0JID2"/>
<protein>
    <submittedName>
        <fullName evidence="1">Uncharacterized protein</fullName>
    </submittedName>
</protein>
<reference evidence="1" key="1">
    <citation type="journal article" date="2020" name="Nature">
        <title>Giant virus diversity and host interactions through global metagenomics.</title>
        <authorList>
            <person name="Schulz F."/>
            <person name="Roux S."/>
            <person name="Paez-Espino D."/>
            <person name="Jungbluth S."/>
            <person name="Walsh D.A."/>
            <person name="Denef V.J."/>
            <person name="McMahon K.D."/>
            <person name="Konstantinidis K.T."/>
            <person name="Eloe-Fadrosh E.A."/>
            <person name="Kyrpides N.C."/>
            <person name="Woyke T."/>
        </authorList>
    </citation>
    <scope>NUCLEOTIDE SEQUENCE</scope>
    <source>
        <strain evidence="1">GVMAG-M-3300027708-5</strain>
    </source>
</reference>